<keyword evidence="4" id="KW-1185">Reference proteome</keyword>
<dbReference type="EMBL" id="CP000767">
    <property type="protein sequence ID" value="EAU00927.1"/>
    <property type="molecule type" value="Genomic_DNA"/>
</dbReference>
<evidence type="ECO:0008006" key="5">
    <source>
        <dbReference type="Google" id="ProtNLM"/>
    </source>
</evidence>
<dbReference type="InterPro" id="IPR036198">
    <property type="entry name" value="Ecotin_sf"/>
</dbReference>
<evidence type="ECO:0000256" key="1">
    <source>
        <dbReference type="ARBA" id="ARBA00010558"/>
    </source>
</evidence>
<dbReference type="InterPro" id="IPR005658">
    <property type="entry name" value="Prot_inh_ecotin"/>
</dbReference>
<name>A7GWV6_CAMC5</name>
<sequence>MRKILSFLAAATLMFGAEAMQMNVIKLKPMKAPLWDFKVEVVFAKKMQADCNYQFLLGGQMEEKNSAKFGDYYEFTGGDEVATSLMLCPDDKKRLKEIEYEFKPILPYTGGASDIKILAPKDVIVKYRLYEKFEEKNAKVEK</sequence>
<reference evidence="3" key="1">
    <citation type="submission" date="2016-07" db="EMBL/GenBank/DDBJ databases">
        <title>Comparative genomics of the Campylobacter concisus group.</title>
        <authorList>
            <person name="Miller W.G."/>
            <person name="Yee E."/>
            <person name="Chapman M.H."/>
            <person name="Huynh S."/>
            <person name="Bono J.L."/>
            <person name="On S.L.W."/>
            <person name="StLeger J."/>
            <person name="Foster G."/>
            <person name="Parker C.T."/>
        </authorList>
    </citation>
    <scope>NUCLEOTIDE SEQUENCE</scope>
    <source>
        <strain evidence="3">525.92</strain>
    </source>
</reference>
<dbReference type="KEGG" id="ccv:CCV52592_1222"/>
<feature type="signal peptide" evidence="2">
    <location>
        <begin position="1"/>
        <end position="19"/>
    </location>
</feature>
<dbReference type="Gene3D" id="2.60.40.550">
    <property type="entry name" value="Ecotin"/>
    <property type="match status" value="1"/>
</dbReference>
<gene>
    <name evidence="3" type="ORF">CCV52592_1222</name>
</gene>
<evidence type="ECO:0000313" key="4">
    <source>
        <dbReference type="Proteomes" id="UP000006380"/>
    </source>
</evidence>
<dbReference type="AlphaFoldDB" id="A7GWV6"/>
<proteinExistence type="inferred from homology"/>
<keyword evidence="2" id="KW-0732">Signal</keyword>
<dbReference type="STRING" id="360105.CCV52592_1222"/>
<dbReference type="GO" id="GO:0004867">
    <property type="term" value="F:serine-type endopeptidase inhibitor activity"/>
    <property type="evidence" value="ECO:0007669"/>
    <property type="project" value="InterPro"/>
</dbReference>
<dbReference type="OrthoDB" id="997196at2"/>
<organism evidence="3 4">
    <name type="scientific">Campylobacter curvus (strain 525.92)</name>
    <dbReference type="NCBI Taxonomy" id="360105"/>
    <lineage>
        <taxon>Bacteria</taxon>
        <taxon>Pseudomonadati</taxon>
        <taxon>Campylobacterota</taxon>
        <taxon>Epsilonproteobacteria</taxon>
        <taxon>Campylobacterales</taxon>
        <taxon>Campylobacteraceae</taxon>
        <taxon>Campylobacter</taxon>
    </lineage>
</organism>
<feature type="chain" id="PRO_5002709732" description="Ecotin" evidence="2">
    <location>
        <begin position="20"/>
        <end position="142"/>
    </location>
</feature>
<evidence type="ECO:0000313" key="3">
    <source>
        <dbReference type="EMBL" id="EAU00927.1"/>
    </source>
</evidence>
<dbReference type="Proteomes" id="UP000006380">
    <property type="component" value="Chromosome"/>
</dbReference>
<dbReference type="Pfam" id="PF03974">
    <property type="entry name" value="Ecotin"/>
    <property type="match status" value="1"/>
</dbReference>
<comment type="similarity">
    <text evidence="1">Belongs to the protease inhibitor I11 (ecotin) family.</text>
</comment>
<dbReference type="HOGENOM" id="CLU_1812221_0_0_7"/>
<dbReference type="RefSeq" id="WP_011991897.1">
    <property type="nucleotide sequence ID" value="NC_009715.2"/>
</dbReference>
<evidence type="ECO:0000256" key="2">
    <source>
        <dbReference type="SAM" id="SignalP"/>
    </source>
</evidence>
<accession>A7GWV6</accession>
<protein>
    <recommendedName>
        <fullName evidence="5">Ecotin</fullName>
    </recommendedName>
</protein>
<dbReference type="SUPFAM" id="SSF49772">
    <property type="entry name" value="Ecotin, trypsin inhibitor"/>
    <property type="match status" value="1"/>
</dbReference>